<dbReference type="InterPro" id="IPR039248">
    <property type="entry name" value="Ptase_RsbX"/>
</dbReference>
<dbReference type="SUPFAM" id="SSF81606">
    <property type="entry name" value="PP2C-like"/>
    <property type="match status" value="1"/>
</dbReference>
<sequence>MLLRDGAHIRIYVVDGMGSGAEANAAADTTLAHLREAGGYDMEVAFDQVHAALRGIRGVALAAAQIDLEQMMLSWSAVGDIDGVLVRNGRISGSLIQKSGTLGLIYDGIRLTSAPLRVDDVIILTTDGISRNYRSDLDATHPISDITSGILRHHGRPTDDRLVLGLRVVAAP</sequence>
<dbReference type="Gene3D" id="3.60.40.10">
    <property type="entry name" value="PPM-type phosphatase domain"/>
    <property type="match status" value="1"/>
</dbReference>
<gene>
    <name evidence="2" type="ORF">CLV89_11941</name>
</gene>
<comment type="caution">
    <text evidence="2">The sequence shown here is derived from an EMBL/GenBank/DDBJ whole genome shotgun (WGS) entry which is preliminary data.</text>
</comment>
<evidence type="ECO:0000259" key="1">
    <source>
        <dbReference type="Pfam" id="PF07228"/>
    </source>
</evidence>
<reference evidence="2 3" key="1">
    <citation type="submission" date="2018-03" db="EMBL/GenBank/DDBJ databases">
        <title>Genomic Encyclopedia of Archaeal and Bacterial Type Strains, Phase II (KMG-II): from individual species to whole genera.</title>
        <authorList>
            <person name="Goeker M."/>
        </authorList>
    </citation>
    <scope>NUCLEOTIDE SEQUENCE [LARGE SCALE GENOMIC DNA]</scope>
    <source>
        <strain evidence="2 3">DSM 25328</strain>
    </source>
</reference>
<dbReference type="AlphaFoldDB" id="A0A2T1A8K7"/>
<name>A0A2T1A8K7_TRISK</name>
<evidence type="ECO:0000313" key="3">
    <source>
        <dbReference type="Proteomes" id="UP000237718"/>
    </source>
</evidence>
<accession>A0A2T1A8K7</accession>
<dbReference type="InterPro" id="IPR036457">
    <property type="entry name" value="PPM-type-like_dom_sf"/>
</dbReference>
<proteinExistence type="predicted"/>
<dbReference type="EMBL" id="PVUF01000019">
    <property type="protein sequence ID" value="PRZ44929.1"/>
    <property type="molecule type" value="Genomic_DNA"/>
</dbReference>
<dbReference type="Pfam" id="PF07228">
    <property type="entry name" value="SpoIIE"/>
    <property type="match status" value="1"/>
</dbReference>
<organism evidence="2 3">
    <name type="scientific">Tritonibacter scottomollicae</name>
    <name type="common">Epibacterium scottomollicae</name>
    <dbReference type="NCBI Taxonomy" id="483013"/>
    <lineage>
        <taxon>Bacteria</taxon>
        <taxon>Pseudomonadati</taxon>
        <taxon>Pseudomonadota</taxon>
        <taxon>Alphaproteobacteria</taxon>
        <taxon>Rhodobacterales</taxon>
        <taxon>Paracoccaceae</taxon>
        <taxon>Tritonibacter</taxon>
    </lineage>
</organism>
<feature type="domain" description="PPM-type phosphatase" evidence="1">
    <location>
        <begin position="6"/>
        <end position="133"/>
    </location>
</feature>
<protein>
    <submittedName>
        <fullName evidence="2">Stage II sporulation protein E</fullName>
    </submittedName>
</protein>
<evidence type="ECO:0000313" key="2">
    <source>
        <dbReference type="EMBL" id="PRZ44929.1"/>
    </source>
</evidence>
<dbReference type="PANTHER" id="PTHR35801">
    <property type="entry name" value="PHOSPHOSERINE PHOSPHATASE RSBX"/>
    <property type="match status" value="1"/>
</dbReference>
<dbReference type="Proteomes" id="UP000237718">
    <property type="component" value="Unassembled WGS sequence"/>
</dbReference>
<dbReference type="InterPro" id="IPR001932">
    <property type="entry name" value="PPM-type_phosphatase-like_dom"/>
</dbReference>
<dbReference type="PANTHER" id="PTHR35801:SF1">
    <property type="entry name" value="PHOSPHOSERINE PHOSPHATASE RSBX"/>
    <property type="match status" value="1"/>
</dbReference>